<evidence type="ECO:0000256" key="5">
    <source>
        <dbReference type="RuleBase" id="RU363114"/>
    </source>
</evidence>
<evidence type="ECO:0000256" key="4">
    <source>
        <dbReference type="ARBA" id="ARBA00022512"/>
    </source>
</evidence>
<keyword evidence="4 5" id="KW-0134">Cell wall</keyword>
<proteinExistence type="inferred from homology"/>
<dbReference type="AlphaFoldDB" id="A0AAX6GKP5"/>
<accession>A0AAX6GKP5</accession>
<gene>
    <name evidence="6" type="ORF">M6B38_361595</name>
</gene>
<dbReference type="EC" id="3.1.1.-" evidence="5"/>
<comment type="caution">
    <text evidence="6">The sequence shown here is derived from an EMBL/GenBank/DDBJ whole genome shotgun (WGS) entry which is preliminary data.</text>
</comment>
<evidence type="ECO:0000313" key="7">
    <source>
        <dbReference type="Proteomes" id="UP001140949"/>
    </source>
</evidence>
<keyword evidence="5" id="KW-0964">Secreted</keyword>
<protein>
    <recommendedName>
        <fullName evidence="5">Pectin acetylesterase</fullName>
        <ecNumber evidence="5">3.1.1.-</ecNumber>
    </recommendedName>
</protein>
<dbReference type="GO" id="GO:0071555">
    <property type="term" value="P:cell wall organization"/>
    <property type="evidence" value="ECO:0007669"/>
    <property type="project" value="UniProtKB-KW"/>
</dbReference>
<dbReference type="InterPro" id="IPR004963">
    <property type="entry name" value="PAE/NOTUM"/>
</dbReference>
<dbReference type="EMBL" id="JANAVB010018994">
    <property type="protein sequence ID" value="KAJ6828858.1"/>
    <property type="molecule type" value="Genomic_DNA"/>
</dbReference>
<dbReference type="Pfam" id="PF03283">
    <property type="entry name" value="PAE"/>
    <property type="match status" value="1"/>
</dbReference>
<reference evidence="6" key="2">
    <citation type="submission" date="2023-04" db="EMBL/GenBank/DDBJ databases">
        <authorList>
            <person name="Bruccoleri R.E."/>
            <person name="Oakeley E.J."/>
            <person name="Faust A.-M."/>
            <person name="Dessus-Babus S."/>
            <person name="Altorfer M."/>
            <person name="Burckhardt D."/>
            <person name="Oertli M."/>
            <person name="Naumann U."/>
            <person name="Petersen F."/>
            <person name="Wong J."/>
        </authorList>
    </citation>
    <scope>NUCLEOTIDE SEQUENCE</scope>
    <source>
        <strain evidence="6">GSM-AAB239-AS_SAM_17_03QT</strain>
        <tissue evidence="6">Leaf</tissue>
    </source>
</reference>
<dbReference type="Proteomes" id="UP001140949">
    <property type="component" value="Unassembled WGS sequence"/>
</dbReference>
<keyword evidence="7" id="KW-1185">Reference proteome</keyword>
<organism evidence="6 7">
    <name type="scientific">Iris pallida</name>
    <name type="common">Sweet iris</name>
    <dbReference type="NCBI Taxonomy" id="29817"/>
    <lineage>
        <taxon>Eukaryota</taxon>
        <taxon>Viridiplantae</taxon>
        <taxon>Streptophyta</taxon>
        <taxon>Embryophyta</taxon>
        <taxon>Tracheophyta</taxon>
        <taxon>Spermatophyta</taxon>
        <taxon>Magnoliopsida</taxon>
        <taxon>Liliopsida</taxon>
        <taxon>Asparagales</taxon>
        <taxon>Iridaceae</taxon>
        <taxon>Iridoideae</taxon>
        <taxon>Irideae</taxon>
        <taxon>Iris</taxon>
    </lineage>
</organism>
<comment type="function">
    <text evidence="1 5">Hydrolyzes acetyl esters in homogalacturonan regions of pectin. In type I primary cell wall, galacturonic acid residues of pectin can be acetylated at the O-2 and O-3 positions. Decreasing the degree of acetylation of pectin gels in vitro alters their physical properties.</text>
</comment>
<comment type="subcellular location">
    <subcellularLocation>
        <location evidence="2 5">Secreted</location>
        <location evidence="2 5">Cell wall</location>
    </subcellularLocation>
</comment>
<name>A0AAX6GKP5_IRIPA</name>
<comment type="similarity">
    <text evidence="3 5">Belongs to the pectinacetylesterase family.</text>
</comment>
<evidence type="ECO:0000313" key="6">
    <source>
        <dbReference type="EMBL" id="KAJ6828858.1"/>
    </source>
</evidence>
<keyword evidence="5" id="KW-0378">Hydrolase</keyword>
<evidence type="ECO:0000256" key="1">
    <source>
        <dbReference type="ARBA" id="ARBA00003534"/>
    </source>
</evidence>
<keyword evidence="5" id="KW-0961">Cell wall biogenesis/degradation</keyword>
<dbReference type="GO" id="GO:0016787">
    <property type="term" value="F:hydrolase activity"/>
    <property type="evidence" value="ECO:0007669"/>
    <property type="project" value="UniProtKB-KW"/>
</dbReference>
<evidence type="ECO:0000256" key="3">
    <source>
        <dbReference type="ARBA" id="ARBA00005784"/>
    </source>
</evidence>
<sequence length="100" mass="11400">MPIATPTPIFPGRGWFHDVLTCYLRSNTEYGSSHYMNKYWNYFGILSDEPSMNPSALSSHQIYRLKAKQSELTSFLIRIVKNSIANMHQLVAAIEDGSFP</sequence>
<evidence type="ECO:0000256" key="2">
    <source>
        <dbReference type="ARBA" id="ARBA00004191"/>
    </source>
</evidence>
<reference evidence="6" key="1">
    <citation type="journal article" date="2023" name="GigaByte">
        <title>Genome assembly of the bearded iris, Iris pallida Lam.</title>
        <authorList>
            <person name="Bruccoleri R.E."/>
            <person name="Oakeley E.J."/>
            <person name="Faust A.M.E."/>
            <person name="Altorfer M."/>
            <person name="Dessus-Babus S."/>
            <person name="Burckhardt D."/>
            <person name="Oertli M."/>
            <person name="Naumann U."/>
            <person name="Petersen F."/>
            <person name="Wong J."/>
        </authorList>
    </citation>
    <scope>NUCLEOTIDE SEQUENCE</scope>
    <source>
        <strain evidence="6">GSM-AAB239-AS_SAM_17_03QT</strain>
    </source>
</reference>